<evidence type="ECO:0008006" key="4">
    <source>
        <dbReference type="Google" id="ProtNLM"/>
    </source>
</evidence>
<proteinExistence type="predicted"/>
<feature type="transmembrane region" description="Helical" evidence="1">
    <location>
        <begin position="44"/>
        <end position="63"/>
    </location>
</feature>
<organism evidence="2 3">
    <name type="scientific">Micromonospora andamanensis</name>
    <dbReference type="NCBI Taxonomy" id="1287068"/>
    <lineage>
        <taxon>Bacteria</taxon>
        <taxon>Bacillati</taxon>
        <taxon>Actinomycetota</taxon>
        <taxon>Actinomycetes</taxon>
        <taxon>Micromonosporales</taxon>
        <taxon>Micromonosporaceae</taxon>
        <taxon>Micromonospora</taxon>
    </lineage>
</organism>
<keyword evidence="1" id="KW-0472">Membrane</keyword>
<keyword evidence="1" id="KW-0812">Transmembrane</keyword>
<keyword evidence="1" id="KW-1133">Transmembrane helix</keyword>
<evidence type="ECO:0000313" key="2">
    <source>
        <dbReference type="EMBL" id="GIJ10155.1"/>
    </source>
</evidence>
<protein>
    <recommendedName>
        <fullName evidence="4">YqaE/Pmp3 family membrane protein</fullName>
    </recommendedName>
</protein>
<sequence>MRHGRRDRKRWEQVVELLAVIMLAIPTSLILFSGDLLWRDGLAAGVLLLATLTVPPGLALWVIERRGRQR</sequence>
<evidence type="ECO:0000256" key="1">
    <source>
        <dbReference type="SAM" id="Phobius"/>
    </source>
</evidence>
<comment type="caution">
    <text evidence="2">The sequence shown here is derived from an EMBL/GenBank/DDBJ whole genome shotgun (WGS) entry which is preliminary data.</text>
</comment>
<name>A0ABQ4HWX5_9ACTN</name>
<dbReference type="Proteomes" id="UP000647017">
    <property type="component" value="Unassembled WGS sequence"/>
</dbReference>
<reference evidence="2 3" key="1">
    <citation type="submission" date="2021-01" db="EMBL/GenBank/DDBJ databases">
        <title>Whole genome shotgun sequence of Verrucosispora andamanensis NBRC 109075.</title>
        <authorList>
            <person name="Komaki H."/>
            <person name="Tamura T."/>
        </authorList>
    </citation>
    <scope>NUCLEOTIDE SEQUENCE [LARGE SCALE GENOMIC DNA]</scope>
    <source>
        <strain evidence="2 3">NBRC 109075</strain>
    </source>
</reference>
<dbReference type="RefSeq" id="WP_204008041.1">
    <property type="nucleotide sequence ID" value="NZ_BOOZ01000018.1"/>
</dbReference>
<evidence type="ECO:0000313" key="3">
    <source>
        <dbReference type="Proteomes" id="UP000647017"/>
    </source>
</evidence>
<keyword evidence="3" id="KW-1185">Reference proteome</keyword>
<gene>
    <name evidence="2" type="ORF">Van01_33690</name>
</gene>
<dbReference type="EMBL" id="BOOZ01000018">
    <property type="protein sequence ID" value="GIJ10155.1"/>
    <property type="molecule type" value="Genomic_DNA"/>
</dbReference>
<accession>A0ABQ4HWX5</accession>
<feature type="transmembrane region" description="Helical" evidence="1">
    <location>
        <begin position="14"/>
        <end position="32"/>
    </location>
</feature>